<comment type="caution">
    <text evidence="2">The sequence shown here is derived from an EMBL/GenBank/DDBJ whole genome shotgun (WGS) entry which is preliminary data.</text>
</comment>
<dbReference type="Proteomes" id="UP000605992">
    <property type="component" value="Unassembled WGS sequence"/>
</dbReference>
<evidence type="ECO:0000313" key="2">
    <source>
        <dbReference type="EMBL" id="GII57192.1"/>
    </source>
</evidence>
<dbReference type="EMBL" id="BOOR01000047">
    <property type="protein sequence ID" value="GII57192.1"/>
    <property type="molecule type" value="Genomic_DNA"/>
</dbReference>
<dbReference type="Gene3D" id="3.90.1200.10">
    <property type="match status" value="1"/>
</dbReference>
<dbReference type="RefSeq" id="WP_203947324.1">
    <property type="nucleotide sequence ID" value="NZ_BOOR01000047.1"/>
</dbReference>
<dbReference type="InterPro" id="IPR002575">
    <property type="entry name" value="Aminoglycoside_PTrfase"/>
</dbReference>
<name>A0A8J3V840_9ACTN</name>
<evidence type="ECO:0000313" key="3">
    <source>
        <dbReference type="Proteomes" id="UP000605992"/>
    </source>
</evidence>
<dbReference type="Pfam" id="PF01636">
    <property type="entry name" value="APH"/>
    <property type="match status" value="1"/>
</dbReference>
<dbReference type="Gene3D" id="3.30.200.20">
    <property type="entry name" value="Phosphorylase Kinase, domain 1"/>
    <property type="match status" value="1"/>
</dbReference>
<protein>
    <submittedName>
        <fullName evidence="2">Phosphotransferase</fullName>
    </submittedName>
</protein>
<feature type="domain" description="Aminoglycoside phosphotransferase" evidence="1">
    <location>
        <begin position="31"/>
        <end position="282"/>
    </location>
</feature>
<dbReference type="AlphaFoldDB" id="A0A8J3V840"/>
<dbReference type="PANTHER" id="PTHR21310:SF15">
    <property type="entry name" value="AMINOGLYCOSIDE PHOSPHOTRANSFERASE DOMAIN-CONTAINING PROTEIN"/>
    <property type="match status" value="1"/>
</dbReference>
<proteinExistence type="predicted"/>
<gene>
    <name evidence="2" type="ORF">Pth03_55810</name>
</gene>
<dbReference type="InterPro" id="IPR051678">
    <property type="entry name" value="AGP_Transferase"/>
</dbReference>
<evidence type="ECO:0000259" key="1">
    <source>
        <dbReference type="Pfam" id="PF01636"/>
    </source>
</evidence>
<keyword evidence="3" id="KW-1185">Reference proteome</keyword>
<dbReference type="SUPFAM" id="SSF56112">
    <property type="entry name" value="Protein kinase-like (PK-like)"/>
    <property type="match status" value="1"/>
</dbReference>
<sequence length="332" mass="35886">MESRTKRRLSVAELDTLIRAALGAGVLTSNELADGFANAVWRLGLDDGREVVLKVGPPPGLRLLTYERHLLRTEAAVYELAGPAGLPLPALLHASFDDPALGGDHLILSALDGVPWNQVTLPPEDEEAVRYELGRHLARLHAIPGTGVFGYPHAGLTGPTWRDAFGAMTGALLGDAVHYATPLPAAVPEIAALIETASPALDEVVSPSLVHFDVWPGNVFLTRGPGAGSGRIQALIDHERAFWGDPLADFVTPTIFEEIRDDDPLVAGYLDAGGTLELTEAARTRVALYRVYLYLILLVENGPRQYPEESYARIRDLATRSLERSLADLRDT</sequence>
<organism evidence="2 3">
    <name type="scientific">Planotetraspora thailandica</name>
    <dbReference type="NCBI Taxonomy" id="487172"/>
    <lineage>
        <taxon>Bacteria</taxon>
        <taxon>Bacillati</taxon>
        <taxon>Actinomycetota</taxon>
        <taxon>Actinomycetes</taxon>
        <taxon>Streptosporangiales</taxon>
        <taxon>Streptosporangiaceae</taxon>
        <taxon>Planotetraspora</taxon>
    </lineage>
</organism>
<dbReference type="PANTHER" id="PTHR21310">
    <property type="entry name" value="AMINOGLYCOSIDE PHOSPHOTRANSFERASE-RELATED-RELATED"/>
    <property type="match status" value="1"/>
</dbReference>
<accession>A0A8J3V840</accession>
<reference evidence="2" key="1">
    <citation type="submission" date="2021-01" db="EMBL/GenBank/DDBJ databases">
        <title>Whole genome shotgun sequence of Planotetraspora thailandica NBRC 104271.</title>
        <authorList>
            <person name="Komaki H."/>
            <person name="Tamura T."/>
        </authorList>
    </citation>
    <scope>NUCLEOTIDE SEQUENCE</scope>
    <source>
        <strain evidence="2">NBRC 104271</strain>
    </source>
</reference>
<dbReference type="InterPro" id="IPR011009">
    <property type="entry name" value="Kinase-like_dom_sf"/>
</dbReference>